<evidence type="ECO:0000259" key="15">
    <source>
        <dbReference type="Pfam" id="PF00717"/>
    </source>
</evidence>
<dbReference type="InterPro" id="IPR015927">
    <property type="entry name" value="Peptidase_S24_S26A/B/C"/>
</dbReference>
<comment type="function">
    <text evidence="13">Represses a number of genes involved in the response to DNA damage (SOS response), including recA and lexA. In the presence of single-stranded DNA, RecA interacts with LexA causing an autocatalytic cleavage which disrupts the DNA-binding part of LexA, leading to derepression of the SOS regulon and eventually DNA repair.</text>
</comment>
<evidence type="ECO:0000256" key="7">
    <source>
        <dbReference type="ARBA" id="ARBA00022813"/>
    </source>
</evidence>
<feature type="domain" description="Peptidase S24/S26A/S26B/S26C" evidence="15">
    <location>
        <begin position="103"/>
        <end position="217"/>
    </location>
</feature>
<keyword evidence="5 13" id="KW-0227">DNA damage</keyword>
<dbReference type="SUPFAM" id="SSF51306">
    <property type="entry name" value="LexA/Signal peptidase"/>
    <property type="match status" value="1"/>
</dbReference>
<dbReference type="SUPFAM" id="SSF46785">
    <property type="entry name" value="Winged helix' DNA-binding domain"/>
    <property type="match status" value="1"/>
</dbReference>
<evidence type="ECO:0000259" key="16">
    <source>
        <dbReference type="Pfam" id="PF01726"/>
    </source>
</evidence>
<comment type="catalytic activity">
    <reaction evidence="13">
        <text>Hydrolysis of Ala-|-Gly bond in repressor LexA.</text>
        <dbReference type="EC" id="3.4.21.88"/>
    </reaction>
</comment>
<organism evidence="17 18">
    <name type="scientific">Paracidovorax wautersii</name>
    <dbReference type="NCBI Taxonomy" id="1177982"/>
    <lineage>
        <taxon>Bacteria</taxon>
        <taxon>Pseudomonadati</taxon>
        <taxon>Pseudomonadota</taxon>
        <taxon>Betaproteobacteria</taxon>
        <taxon>Burkholderiales</taxon>
        <taxon>Comamonadaceae</taxon>
        <taxon>Paracidovorax</taxon>
    </lineage>
</organism>
<evidence type="ECO:0000256" key="13">
    <source>
        <dbReference type="HAMAP-Rule" id="MF_00015"/>
    </source>
</evidence>
<dbReference type="CDD" id="cd06529">
    <property type="entry name" value="S24_LexA-like"/>
    <property type="match status" value="1"/>
</dbReference>
<reference evidence="18" key="1">
    <citation type="journal article" date="2020" name="MBio">
        <title>Horizontal gene transfer to a defensive symbiont with a reduced genome amongst a multipartite beetle microbiome.</title>
        <authorList>
            <person name="Waterworth S.C."/>
            <person name="Florez L.V."/>
            <person name="Rees E.R."/>
            <person name="Hertweck C."/>
            <person name="Kaltenpoth M."/>
            <person name="Kwan J.C."/>
        </authorList>
    </citation>
    <scope>NUCLEOTIDE SEQUENCE [LARGE SCALE GENOMIC DNA]</scope>
</reference>
<dbReference type="PRINTS" id="PR00726">
    <property type="entry name" value="LEXASERPTASE"/>
</dbReference>
<name>A0A7V8JPT6_9BURK</name>
<dbReference type="GO" id="GO:0006260">
    <property type="term" value="P:DNA replication"/>
    <property type="evidence" value="ECO:0007669"/>
    <property type="project" value="UniProtKB-UniRule"/>
</dbReference>
<dbReference type="GO" id="GO:0009432">
    <property type="term" value="P:SOS response"/>
    <property type="evidence" value="ECO:0007669"/>
    <property type="project" value="UniProtKB-UniRule"/>
</dbReference>
<keyword evidence="9 13" id="KW-0238">DNA-binding</keyword>
<dbReference type="InterPro" id="IPR039418">
    <property type="entry name" value="LexA-like"/>
</dbReference>
<accession>A0A7V8JPT6</accession>
<keyword evidence="7 13" id="KW-0068">Autocatalytic cleavage</keyword>
<dbReference type="Gene3D" id="2.10.109.10">
    <property type="entry name" value="Umud Fragment, subunit A"/>
    <property type="match status" value="1"/>
</dbReference>
<feature type="active site" description="For autocatalytic cleavage activity" evidence="13">
    <location>
        <position position="182"/>
    </location>
</feature>
<dbReference type="InterPro" id="IPR006199">
    <property type="entry name" value="LexA_DNA-bd_dom"/>
</dbReference>
<comment type="subunit">
    <text evidence="2 13">Homodimer.</text>
</comment>
<dbReference type="InterPro" id="IPR036390">
    <property type="entry name" value="WH_DNA-bd_sf"/>
</dbReference>
<dbReference type="EC" id="3.4.21.88" evidence="13"/>
<comment type="caution">
    <text evidence="17">The sequence shown here is derived from an EMBL/GenBank/DDBJ whole genome shotgun (WGS) entry which is preliminary data.</text>
</comment>
<dbReference type="EMBL" id="WNDQ01000040">
    <property type="protein sequence ID" value="KAF1020182.1"/>
    <property type="molecule type" value="Genomic_DNA"/>
</dbReference>
<gene>
    <name evidence="13 17" type="primary">lexA</name>
    <name evidence="17" type="ORF">GAK30_02695</name>
</gene>
<dbReference type="Proteomes" id="UP000461670">
    <property type="component" value="Unassembled WGS sequence"/>
</dbReference>
<sequence length="227" mass="25147">MDTQPLKHPKLTPRQQEILDLIREAITRTGAPPTRAEIARQLGFKSANAAEEHLQALARKGAIELVSGTSRGIRLRSDALRDINESRQQLSFPLPGLAQLALPLIGRVAAGSPILAQEHVDRMYQVESSLFQQRPDYLLRVRGMSMRDAGIMDGDLLAVRASKEARNGQIVVARLGEEVTVKRFLRRNGTIELIAENPEYKTIVVQPGEPFEVEGLAVGLIRNTMLM</sequence>
<feature type="active site" description="For autocatalytic cleavage activity" evidence="13">
    <location>
        <position position="145"/>
    </location>
</feature>
<dbReference type="GO" id="GO:0006281">
    <property type="term" value="P:DNA repair"/>
    <property type="evidence" value="ECO:0007669"/>
    <property type="project" value="UniProtKB-UniRule"/>
</dbReference>
<evidence type="ECO:0000256" key="1">
    <source>
        <dbReference type="ARBA" id="ARBA00007484"/>
    </source>
</evidence>
<keyword evidence="8 13" id="KW-0805">Transcription regulation</keyword>
<evidence type="ECO:0000313" key="18">
    <source>
        <dbReference type="Proteomes" id="UP000461670"/>
    </source>
</evidence>
<evidence type="ECO:0000256" key="6">
    <source>
        <dbReference type="ARBA" id="ARBA00022801"/>
    </source>
</evidence>
<dbReference type="GO" id="GO:0006508">
    <property type="term" value="P:proteolysis"/>
    <property type="evidence" value="ECO:0007669"/>
    <property type="project" value="InterPro"/>
</dbReference>
<keyword evidence="12 13" id="KW-0742">SOS response</keyword>
<dbReference type="Pfam" id="PF00717">
    <property type="entry name" value="Peptidase_S24"/>
    <property type="match status" value="1"/>
</dbReference>
<evidence type="ECO:0000256" key="9">
    <source>
        <dbReference type="ARBA" id="ARBA00023125"/>
    </source>
</evidence>
<evidence type="ECO:0000256" key="8">
    <source>
        <dbReference type="ARBA" id="ARBA00023015"/>
    </source>
</evidence>
<keyword evidence="4 13" id="KW-0235">DNA replication</keyword>
<dbReference type="PANTHER" id="PTHR33516">
    <property type="entry name" value="LEXA REPRESSOR"/>
    <property type="match status" value="1"/>
</dbReference>
<evidence type="ECO:0000256" key="12">
    <source>
        <dbReference type="ARBA" id="ARBA00023236"/>
    </source>
</evidence>
<dbReference type="NCBIfam" id="TIGR00498">
    <property type="entry name" value="lexA"/>
    <property type="match status" value="1"/>
</dbReference>
<evidence type="ECO:0000256" key="5">
    <source>
        <dbReference type="ARBA" id="ARBA00022763"/>
    </source>
</evidence>
<dbReference type="Gene3D" id="1.10.10.10">
    <property type="entry name" value="Winged helix-like DNA-binding domain superfamily/Winged helix DNA-binding domain"/>
    <property type="match status" value="1"/>
</dbReference>
<dbReference type="HAMAP" id="MF_00015">
    <property type="entry name" value="LexA"/>
    <property type="match status" value="1"/>
</dbReference>
<dbReference type="FunFam" id="1.10.10.10:FF:000009">
    <property type="entry name" value="LexA repressor"/>
    <property type="match status" value="1"/>
</dbReference>
<evidence type="ECO:0000313" key="17">
    <source>
        <dbReference type="EMBL" id="KAF1020182.1"/>
    </source>
</evidence>
<keyword evidence="10 13" id="KW-0804">Transcription</keyword>
<dbReference type="FunFam" id="2.10.109.10:FF:000001">
    <property type="entry name" value="LexA repressor"/>
    <property type="match status" value="1"/>
</dbReference>
<keyword evidence="11 13" id="KW-0234">DNA repair</keyword>
<feature type="DNA-binding region" description="H-T-H motif" evidence="13">
    <location>
        <begin position="35"/>
        <end position="55"/>
    </location>
</feature>
<dbReference type="InterPro" id="IPR006200">
    <property type="entry name" value="LexA"/>
</dbReference>
<keyword evidence="6 13" id="KW-0378">Hydrolase</keyword>
<dbReference type="GO" id="GO:0003677">
    <property type="term" value="F:DNA binding"/>
    <property type="evidence" value="ECO:0007669"/>
    <property type="project" value="UniProtKB-UniRule"/>
</dbReference>
<dbReference type="InterPro" id="IPR006197">
    <property type="entry name" value="Peptidase_S24_LexA"/>
</dbReference>
<dbReference type="InterPro" id="IPR036286">
    <property type="entry name" value="LexA/Signal_pep-like_sf"/>
</dbReference>
<keyword evidence="3 13" id="KW-0678">Repressor</keyword>
<protein>
    <recommendedName>
        <fullName evidence="13">LexA repressor</fullName>
        <ecNumber evidence="13">3.4.21.88</ecNumber>
    </recommendedName>
</protein>
<evidence type="ECO:0000256" key="11">
    <source>
        <dbReference type="ARBA" id="ARBA00023204"/>
    </source>
</evidence>
<feature type="site" description="Cleavage; by autolysis" evidence="13">
    <location>
        <begin position="110"/>
        <end position="111"/>
    </location>
</feature>
<comment type="similarity">
    <text evidence="1 13 14">Belongs to the peptidase S24 family.</text>
</comment>
<evidence type="ECO:0000256" key="10">
    <source>
        <dbReference type="ARBA" id="ARBA00023163"/>
    </source>
</evidence>
<evidence type="ECO:0000256" key="4">
    <source>
        <dbReference type="ARBA" id="ARBA00022705"/>
    </source>
</evidence>
<evidence type="ECO:0000256" key="3">
    <source>
        <dbReference type="ARBA" id="ARBA00022491"/>
    </source>
</evidence>
<evidence type="ECO:0000256" key="14">
    <source>
        <dbReference type="RuleBase" id="RU003991"/>
    </source>
</evidence>
<feature type="domain" description="LexA repressor DNA-binding" evidence="16">
    <location>
        <begin position="10"/>
        <end position="72"/>
    </location>
</feature>
<proteinExistence type="inferred from homology"/>
<dbReference type="InterPro" id="IPR036388">
    <property type="entry name" value="WH-like_DNA-bd_sf"/>
</dbReference>
<evidence type="ECO:0000256" key="2">
    <source>
        <dbReference type="ARBA" id="ARBA00011738"/>
    </source>
</evidence>
<dbReference type="PANTHER" id="PTHR33516:SF2">
    <property type="entry name" value="LEXA REPRESSOR-RELATED"/>
    <property type="match status" value="1"/>
</dbReference>
<dbReference type="InterPro" id="IPR050077">
    <property type="entry name" value="LexA_repressor"/>
</dbReference>
<dbReference type="AlphaFoldDB" id="A0A7V8JPT6"/>
<dbReference type="Pfam" id="PF01726">
    <property type="entry name" value="LexA_DNA_bind"/>
    <property type="match status" value="1"/>
</dbReference>
<dbReference type="GO" id="GO:0004252">
    <property type="term" value="F:serine-type endopeptidase activity"/>
    <property type="evidence" value="ECO:0007669"/>
    <property type="project" value="UniProtKB-UniRule"/>
</dbReference>
<dbReference type="GO" id="GO:0045892">
    <property type="term" value="P:negative regulation of DNA-templated transcription"/>
    <property type="evidence" value="ECO:0007669"/>
    <property type="project" value="UniProtKB-UniRule"/>
</dbReference>